<organism evidence="2 3">
    <name type="scientific">Zostera marina</name>
    <name type="common">Eelgrass</name>
    <dbReference type="NCBI Taxonomy" id="29655"/>
    <lineage>
        <taxon>Eukaryota</taxon>
        <taxon>Viridiplantae</taxon>
        <taxon>Streptophyta</taxon>
        <taxon>Embryophyta</taxon>
        <taxon>Tracheophyta</taxon>
        <taxon>Spermatophyta</taxon>
        <taxon>Magnoliopsida</taxon>
        <taxon>Liliopsida</taxon>
        <taxon>Zosteraceae</taxon>
        <taxon>Zostera</taxon>
    </lineage>
</organism>
<keyword evidence="1" id="KW-0175">Coiled coil</keyword>
<proteinExistence type="predicted"/>
<dbReference type="AlphaFoldDB" id="A0A0K9PXM4"/>
<keyword evidence="3" id="KW-1185">Reference proteome</keyword>
<evidence type="ECO:0000313" key="2">
    <source>
        <dbReference type="EMBL" id="KMZ73803.1"/>
    </source>
</evidence>
<dbReference type="EMBL" id="LFYR01000514">
    <property type="protein sequence ID" value="KMZ73803.1"/>
    <property type="molecule type" value="Genomic_DNA"/>
</dbReference>
<evidence type="ECO:0000256" key="1">
    <source>
        <dbReference type="SAM" id="Coils"/>
    </source>
</evidence>
<dbReference type="Proteomes" id="UP000036987">
    <property type="component" value="Unassembled WGS sequence"/>
</dbReference>
<gene>
    <name evidence="2" type="ORF">ZOSMA_13G00040</name>
</gene>
<evidence type="ECO:0000313" key="3">
    <source>
        <dbReference type="Proteomes" id="UP000036987"/>
    </source>
</evidence>
<reference evidence="3" key="1">
    <citation type="journal article" date="2016" name="Nature">
        <title>The genome of the seagrass Zostera marina reveals angiosperm adaptation to the sea.</title>
        <authorList>
            <person name="Olsen J.L."/>
            <person name="Rouze P."/>
            <person name="Verhelst B."/>
            <person name="Lin Y.-C."/>
            <person name="Bayer T."/>
            <person name="Collen J."/>
            <person name="Dattolo E."/>
            <person name="De Paoli E."/>
            <person name="Dittami S."/>
            <person name="Maumus F."/>
            <person name="Michel G."/>
            <person name="Kersting A."/>
            <person name="Lauritano C."/>
            <person name="Lohaus R."/>
            <person name="Toepel M."/>
            <person name="Tonon T."/>
            <person name="Vanneste K."/>
            <person name="Amirebrahimi M."/>
            <person name="Brakel J."/>
            <person name="Bostroem C."/>
            <person name="Chovatia M."/>
            <person name="Grimwood J."/>
            <person name="Jenkins J.W."/>
            <person name="Jueterbock A."/>
            <person name="Mraz A."/>
            <person name="Stam W.T."/>
            <person name="Tice H."/>
            <person name="Bornberg-Bauer E."/>
            <person name="Green P.J."/>
            <person name="Pearson G.A."/>
            <person name="Procaccini G."/>
            <person name="Duarte C.M."/>
            <person name="Schmutz J."/>
            <person name="Reusch T.B.H."/>
            <person name="Van de Peer Y."/>
        </authorList>
    </citation>
    <scope>NUCLEOTIDE SEQUENCE [LARGE SCALE GENOMIC DNA]</scope>
    <source>
        <strain evidence="3">cv. Finnish</strain>
    </source>
</reference>
<sequence>MESKPWKSNRLLGKGNCLLEEKNFLFFNRAPLEIAYIKNGKGWVFKNPWLSSSILPPKNPPGFSRKRRGAYKVMYFEGTPTFRSPEAEENFKELQEARLTLEEPTRLKDLGHKRIEELLKFNGLDKYMEGIEQAEVFKNEVAEFCILNKIKVDWASLVMYNMAMVSKVPRKARHYPRLISKFLNKENLYLYVSEDSKIHPLKFFTAASFKQKLLRRFYKKEMNTIRDEIDEIKLILGTHMDMALLNRDTLMSLKDIHAKRDGFNDDVLRQIDLVNKSYENLEEQIKLNEVKMELAKAKVRNIRVNQGLLLKKLGFATNINQA</sequence>
<accession>A0A0K9PXM4</accession>
<name>A0A0K9PXM4_ZOSMR</name>
<feature type="coiled-coil region" evidence="1">
    <location>
        <begin position="264"/>
        <end position="298"/>
    </location>
</feature>
<protein>
    <submittedName>
        <fullName evidence="2">Uncharacterized protein</fullName>
    </submittedName>
</protein>
<comment type="caution">
    <text evidence="2">The sequence shown here is derived from an EMBL/GenBank/DDBJ whole genome shotgun (WGS) entry which is preliminary data.</text>
</comment>